<accession>A0A8S5SNQ4</accession>
<name>A0A8S5SNQ4_9CAUD</name>
<reference evidence="1" key="1">
    <citation type="journal article" date="2021" name="Proc. Natl. Acad. Sci. U.S.A.">
        <title>A Catalog of Tens of Thousands of Viruses from Human Metagenomes Reveals Hidden Associations with Chronic Diseases.</title>
        <authorList>
            <person name="Tisza M.J."/>
            <person name="Buck C.B."/>
        </authorList>
    </citation>
    <scope>NUCLEOTIDE SEQUENCE</scope>
    <source>
        <strain evidence="1">Ct7Mg7</strain>
    </source>
</reference>
<evidence type="ECO:0000313" key="1">
    <source>
        <dbReference type="EMBL" id="DAF52692.1"/>
    </source>
</evidence>
<organism evidence="1">
    <name type="scientific">Myoviridae sp. ct7Mg7</name>
    <dbReference type="NCBI Taxonomy" id="2827661"/>
    <lineage>
        <taxon>Viruses</taxon>
        <taxon>Duplodnaviria</taxon>
        <taxon>Heunggongvirae</taxon>
        <taxon>Uroviricota</taxon>
        <taxon>Caudoviricetes</taxon>
    </lineage>
</organism>
<sequence length="187" mass="19559">MFIKRKKDQHQRKVLMHRIADVRGGVSIAKSDIPSGAIAEGAIIAVAEGKYHILPTALCVEELGATAKSVKVAKFHNFAIGQTVTKDAGAVASKITAIDDSNRAYDVLTLSAAIGEVKVGESIVAAKAVTTSNDSVLLYEPFAVAGTSKDAEGDFVDVDAWLIGVTANLQAPASVINKMKGIVNIAK</sequence>
<proteinExistence type="predicted"/>
<dbReference type="EMBL" id="BK032641">
    <property type="protein sequence ID" value="DAF52692.1"/>
    <property type="molecule type" value="Genomic_DNA"/>
</dbReference>
<protein>
    <submittedName>
        <fullName evidence="1">Head fiber protein</fullName>
    </submittedName>
</protein>